<dbReference type="InterPro" id="IPR013108">
    <property type="entry name" value="Amidohydro_3"/>
</dbReference>
<feature type="region of interest" description="Disordered" evidence="2">
    <location>
        <begin position="1"/>
        <end position="20"/>
    </location>
</feature>
<dbReference type="AlphaFoldDB" id="A0A423VDT7"/>
<sequence>MDSEKNGLPPYSAVAEPPAHTRHHLARGHIRRSRAVRLVVLSFLAFIVYAQWRQIPAASHGDTESTTVSPHGLSVAKLQEDLAVCSRLRSKPEDPIGLGRERNARYIDGHKPTLIRNATVWVGEPVEGTSAEDARAGKGWAWITADVLVEYGLIKEVGNDISVAKLPSDTIIWDAKGRQLTAGVIDMHSHSGLDSLPELRGNSDVNEMSSDTTPYVRSIDGIQPGDHQIQVIKSGGVTTSLVLPGSGNNIGGEAYVIKHAVGKPDGREEISAEDMLADPDRNWRYMKMACGENAKRVYGKVGERGPVSRLGESWEFRHAFEQAANLIREQDDWCNAADAVGVENMGSYLPQDLKWESLGAALRGQVHINTHCYTVPDLEAMVDHTNEFKFPVRAFHHAHQTFLVPEILKRTWGGRPPASAIFATNMYYKAEAYIGSEYAGKTLYEAGLTPVYVSDNPVLNAQHVIFEAAKGYKFGLPYHAALASVTTEPADLLGLGQRLGKIKPGYDADIVVWDSDPLSVGASPLQVWIDGTAQYEDPIELDKPLTAPVTPDLSLNNTNEETGQLDDVFFTGVSKVLLSSNDEITNADTPFNVAISNGKIACIGTCEAELKLASTTEGKIIHLKNGYLTNSFTAFGSTLGLNSIDAEASTDDGDNSNVFSRAADGLALDNKKLKVAHEFGITRAITAPKFAGGSDAARQGVSVGFSTGAKTALDEGAVWADDVAVHYTLSLAAKRDKTPSISSAIGALRHKLLAAVAPSTEEVKDPYSEEAYLKKVVAGEMALAITVHSADAIAAILKVKETVEKEISKASSPTSASGTIRMVILGGAESHLVAPSLAAAGVGVVLAPAESYATTWDQRRALTGAPLTNGTGIDKLLDAGVVTAIGLEEDWIIRDLALLAGRAYKNGEGRLSEGGALALISTNVYSMLGIELPEARAGGHFVVSEGSPLEIGSRVKAVGGGLGRVSVFE</sequence>
<protein>
    <recommendedName>
        <fullName evidence="3">Amidohydrolase 3 domain-containing protein</fullName>
    </recommendedName>
</protein>
<dbReference type="OrthoDB" id="10258955at2759"/>
<dbReference type="Proteomes" id="UP000284375">
    <property type="component" value="Unassembled WGS sequence"/>
</dbReference>
<dbReference type="EMBL" id="LJZO01000060">
    <property type="protein sequence ID" value="ROV89126.1"/>
    <property type="molecule type" value="Genomic_DNA"/>
</dbReference>
<dbReference type="SUPFAM" id="SSF51338">
    <property type="entry name" value="Composite domain of metallo-dependent hydrolases"/>
    <property type="match status" value="1"/>
</dbReference>
<organism evidence="4 5">
    <name type="scientific">Cytospora chrysosperma</name>
    <name type="common">Cytospora canker fungus</name>
    <name type="synonym">Sphaeria chrysosperma</name>
    <dbReference type="NCBI Taxonomy" id="252740"/>
    <lineage>
        <taxon>Eukaryota</taxon>
        <taxon>Fungi</taxon>
        <taxon>Dikarya</taxon>
        <taxon>Ascomycota</taxon>
        <taxon>Pezizomycotina</taxon>
        <taxon>Sordariomycetes</taxon>
        <taxon>Sordariomycetidae</taxon>
        <taxon>Diaporthales</taxon>
        <taxon>Cytosporaceae</taxon>
        <taxon>Cytospora</taxon>
    </lineage>
</organism>
<comment type="caution">
    <text evidence="4">The sequence shown here is derived from an EMBL/GenBank/DDBJ whole genome shotgun (WGS) entry which is preliminary data.</text>
</comment>
<dbReference type="PANTHER" id="PTHR11113">
    <property type="entry name" value="N-ACETYLGLUCOSAMINE-6-PHOSPHATE DEACETYLASE"/>
    <property type="match status" value="1"/>
</dbReference>
<evidence type="ECO:0000313" key="4">
    <source>
        <dbReference type="EMBL" id="ROV89126.1"/>
    </source>
</evidence>
<name>A0A423VDT7_CYTCH</name>
<evidence type="ECO:0000256" key="1">
    <source>
        <dbReference type="ARBA" id="ARBA00022801"/>
    </source>
</evidence>
<evidence type="ECO:0000256" key="2">
    <source>
        <dbReference type="SAM" id="MobiDB-lite"/>
    </source>
</evidence>
<evidence type="ECO:0000259" key="3">
    <source>
        <dbReference type="Pfam" id="PF07969"/>
    </source>
</evidence>
<reference evidence="4 5" key="1">
    <citation type="submission" date="2015-09" db="EMBL/GenBank/DDBJ databases">
        <title>Host preference determinants of Valsa canker pathogens revealed by comparative genomics.</title>
        <authorList>
            <person name="Yin Z."/>
            <person name="Huang L."/>
        </authorList>
    </citation>
    <scope>NUCLEOTIDE SEQUENCE [LARGE SCALE GENOMIC DNA]</scope>
    <source>
        <strain evidence="4 5">YSFL</strain>
    </source>
</reference>
<dbReference type="GO" id="GO:0008448">
    <property type="term" value="F:N-acetylglucosamine-6-phosphate deacetylase activity"/>
    <property type="evidence" value="ECO:0007669"/>
    <property type="project" value="TreeGrafter"/>
</dbReference>
<dbReference type="SUPFAM" id="SSF51556">
    <property type="entry name" value="Metallo-dependent hydrolases"/>
    <property type="match status" value="1"/>
</dbReference>
<keyword evidence="5" id="KW-1185">Reference proteome</keyword>
<dbReference type="STRING" id="252740.A0A423VDT7"/>
<keyword evidence="1" id="KW-0378">Hydrolase</keyword>
<dbReference type="Gene3D" id="3.20.20.140">
    <property type="entry name" value="Metal-dependent hydrolases"/>
    <property type="match status" value="2"/>
</dbReference>
<evidence type="ECO:0000313" key="5">
    <source>
        <dbReference type="Proteomes" id="UP000284375"/>
    </source>
</evidence>
<dbReference type="PANTHER" id="PTHR11113:SF14">
    <property type="entry name" value="N-ACETYLGLUCOSAMINE-6-PHOSPHATE DEACETYLASE"/>
    <property type="match status" value="1"/>
</dbReference>
<dbReference type="InterPro" id="IPR011059">
    <property type="entry name" value="Metal-dep_hydrolase_composite"/>
</dbReference>
<dbReference type="InterPro" id="IPR032466">
    <property type="entry name" value="Metal_Hydrolase"/>
</dbReference>
<feature type="domain" description="Amidohydrolase 3" evidence="3">
    <location>
        <begin position="476"/>
        <end position="532"/>
    </location>
</feature>
<dbReference type="GO" id="GO:0006046">
    <property type="term" value="P:N-acetylglucosamine catabolic process"/>
    <property type="evidence" value="ECO:0007669"/>
    <property type="project" value="TreeGrafter"/>
</dbReference>
<dbReference type="Pfam" id="PF07969">
    <property type="entry name" value="Amidohydro_3"/>
    <property type="match status" value="1"/>
</dbReference>
<gene>
    <name evidence="4" type="ORF">VSDG_08873</name>
</gene>
<dbReference type="CDD" id="cd01309">
    <property type="entry name" value="Met_dep_hydrolase_C"/>
    <property type="match status" value="1"/>
</dbReference>
<accession>A0A423VDT7</accession>
<proteinExistence type="predicted"/>